<protein>
    <submittedName>
        <fullName evidence="2">SDR family oxidoreductase</fullName>
    </submittedName>
</protein>
<gene>
    <name evidence="2" type="ORF">GCM10009838_34910</name>
</gene>
<dbReference type="Proteomes" id="UP001499854">
    <property type="component" value="Unassembled WGS sequence"/>
</dbReference>
<dbReference type="Pfam" id="PF13460">
    <property type="entry name" value="NAD_binding_10"/>
    <property type="match status" value="1"/>
</dbReference>
<dbReference type="InterPro" id="IPR016040">
    <property type="entry name" value="NAD(P)-bd_dom"/>
</dbReference>
<keyword evidence="3" id="KW-1185">Reference proteome</keyword>
<evidence type="ECO:0000313" key="3">
    <source>
        <dbReference type="Proteomes" id="UP001499854"/>
    </source>
</evidence>
<evidence type="ECO:0000259" key="1">
    <source>
        <dbReference type="PROSITE" id="PS50206"/>
    </source>
</evidence>
<dbReference type="PROSITE" id="PS50206">
    <property type="entry name" value="RHODANESE_3"/>
    <property type="match status" value="1"/>
</dbReference>
<reference evidence="3" key="1">
    <citation type="journal article" date="2019" name="Int. J. Syst. Evol. Microbiol.">
        <title>The Global Catalogue of Microorganisms (GCM) 10K type strain sequencing project: providing services to taxonomists for standard genome sequencing and annotation.</title>
        <authorList>
            <consortium name="The Broad Institute Genomics Platform"/>
            <consortium name="The Broad Institute Genome Sequencing Center for Infectious Disease"/>
            <person name="Wu L."/>
            <person name="Ma J."/>
        </authorList>
    </citation>
    <scope>NUCLEOTIDE SEQUENCE [LARGE SCALE GENOMIC DNA]</scope>
    <source>
        <strain evidence="3">JCM 16013</strain>
    </source>
</reference>
<comment type="caution">
    <text evidence="2">The sequence shown here is derived from an EMBL/GenBank/DDBJ whole genome shotgun (WGS) entry which is preliminary data.</text>
</comment>
<proteinExistence type="predicted"/>
<dbReference type="InterPro" id="IPR001763">
    <property type="entry name" value="Rhodanese-like_dom"/>
</dbReference>
<evidence type="ECO:0000313" key="2">
    <source>
        <dbReference type="EMBL" id="GAA1972347.1"/>
    </source>
</evidence>
<dbReference type="EMBL" id="BAAAQM010000018">
    <property type="protein sequence ID" value="GAA1972347.1"/>
    <property type="molecule type" value="Genomic_DNA"/>
</dbReference>
<name>A0ABP5D4N2_9ACTN</name>
<dbReference type="SUPFAM" id="SSF51735">
    <property type="entry name" value="NAD(P)-binding Rossmann-fold domains"/>
    <property type="match status" value="1"/>
</dbReference>
<dbReference type="Gene3D" id="3.40.50.720">
    <property type="entry name" value="NAD(P)-binding Rossmann-like Domain"/>
    <property type="match status" value="1"/>
</dbReference>
<feature type="domain" description="Rhodanese" evidence="1">
    <location>
        <begin position="175"/>
        <end position="217"/>
    </location>
</feature>
<organism evidence="2 3">
    <name type="scientific">Catenulispora subtropica</name>
    <dbReference type="NCBI Taxonomy" id="450798"/>
    <lineage>
        <taxon>Bacteria</taxon>
        <taxon>Bacillati</taxon>
        <taxon>Actinomycetota</taxon>
        <taxon>Actinomycetes</taxon>
        <taxon>Catenulisporales</taxon>
        <taxon>Catenulisporaceae</taxon>
        <taxon>Catenulispora</taxon>
    </lineage>
</organism>
<dbReference type="PANTHER" id="PTHR15020">
    <property type="entry name" value="FLAVIN REDUCTASE-RELATED"/>
    <property type="match status" value="1"/>
</dbReference>
<sequence>MSSADSLAGATYLVIGGSGRTGRLVVASLLERGAGVTVAGRRPHNVPSGADSAVVDLSDGFTPAQLAGYAGVVVSVEPPTDDRGSEAVMHRGVAAVGDAAAATGAHVVLVSQIYITRADEYPAMAGIITARARGEEALRTSGARYTIVRPGWLTSGPAAGVRLEQGDTGDGQTSRASVAAAAVAALGSAEATGKTFEIYDAHGGLPDWGKEFATLVADAKA</sequence>
<dbReference type="PANTHER" id="PTHR15020:SF50">
    <property type="entry name" value="UPF0659 PROTEIN YMR090W"/>
    <property type="match status" value="1"/>
</dbReference>
<accession>A0ABP5D4N2</accession>
<dbReference type="InterPro" id="IPR036291">
    <property type="entry name" value="NAD(P)-bd_dom_sf"/>
</dbReference>
<dbReference type="RefSeq" id="WP_344658089.1">
    <property type="nucleotide sequence ID" value="NZ_BAAAQM010000018.1"/>
</dbReference>